<evidence type="ECO:0000256" key="1">
    <source>
        <dbReference type="ARBA" id="ARBA00008911"/>
    </source>
</evidence>
<protein>
    <recommendedName>
        <fullName evidence="3">Phospho-2-dehydro-3-deoxyheptonate aldolase</fullName>
        <ecNumber evidence="3">2.5.1.54</ecNumber>
    </recommendedName>
</protein>
<keyword evidence="2 3" id="KW-0808">Transferase</keyword>
<keyword evidence="3" id="KW-0057">Aromatic amino acid biosynthesis</keyword>
<organism evidence="4 5">
    <name type="scientific">Actinoalloteichus caeruleus DSM 43889</name>
    <dbReference type="NCBI Taxonomy" id="1120930"/>
    <lineage>
        <taxon>Bacteria</taxon>
        <taxon>Bacillati</taxon>
        <taxon>Actinomycetota</taxon>
        <taxon>Actinomycetes</taxon>
        <taxon>Pseudonocardiales</taxon>
        <taxon>Pseudonocardiaceae</taxon>
        <taxon>Actinoalloteichus</taxon>
        <taxon>Actinoalloteichus cyanogriseus</taxon>
    </lineage>
</organism>
<dbReference type="Gene3D" id="3.20.20.70">
    <property type="entry name" value="Aldolase class I"/>
    <property type="match status" value="1"/>
</dbReference>
<reference evidence="4 5" key="1">
    <citation type="submission" date="2022-06" db="EMBL/GenBank/DDBJ databases">
        <title>Genomic Encyclopedia of Type Strains, Phase I: the one thousand microbial genomes (KMG-I) project.</title>
        <authorList>
            <person name="Kyrpides N."/>
        </authorList>
    </citation>
    <scope>NUCLEOTIDE SEQUENCE [LARGE SCALE GENOMIC DNA]</scope>
    <source>
        <strain evidence="4 5">DSM 43889</strain>
    </source>
</reference>
<comment type="similarity">
    <text evidence="1 3">Belongs to the class-II DAHP synthase family.</text>
</comment>
<dbReference type="InterPro" id="IPR013785">
    <property type="entry name" value="Aldolase_TIM"/>
</dbReference>
<comment type="catalytic activity">
    <reaction evidence="3">
        <text>D-erythrose 4-phosphate + phosphoenolpyruvate + H2O = 7-phospho-2-dehydro-3-deoxy-D-arabino-heptonate + phosphate</text>
        <dbReference type="Rhea" id="RHEA:14717"/>
        <dbReference type="ChEBI" id="CHEBI:15377"/>
        <dbReference type="ChEBI" id="CHEBI:16897"/>
        <dbReference type="ChEBI" id="CHEBI:43474"/>
        <dbReference type="ChEBI" id="CHEBI:58394"/>
        <dbReference type="ChEBI" id="CHEBI:58702"/>
        <dbReference type="EC" id="2.5.1.54"/>
    </reaction>
</comment>
<evidence type="ECO:0000313" key="4">
    <source>
        <dbReference type="EMBL" id="MCP2330927.1"/>
    </source>
</evidence>
<dbReference type="SUPFAM" id="SSF51569">
    <property type="entry name" value="Aldolase"/>
    <property type="match status" value="1"/>
</dbReference>
<gene>
    <name evidence="4" type="ORF">G443_001197</name>
</gene>
<evidence type="ECO:0000256" key="3">
    <source>
        <dbReference type="RuleBase" id="RU363071"/>
    </source>
</evidence>
<sequence>MTSGEVGEAGALPVGAVGRGGFPAGVDWHGVPALQQPDWRWDESHAPVLRALEAAEPLVTGAEVRELSTRLAAVCSGDAVLVQAGDCAESFHAASDPRTDAVVAVLDRLAAGFGGGRPVLRVGRIGGQFAKPRSRSEEVVDGVPLPPFRGHLVNSEIADARARRPDPRRMLTGYRLAASAHRRLAAHRASRPDGWGPWSSHEALVLDYESAFLRPDDTGELVLGSTHFPWVGERTRQLDHGQVRLVASAGNPVACKLGPGATGEDVVRLCEVLNPDRTPGRLTFVVRMGVPAITSALPPLLRAVRAVHHPVVWVSDPMHANTVAAPGGRKTRFLTAMVEEVGWFTRIVRDHGEHAGGLHLEVAAEEVTECVGGPVPDVEALDARYETLCDPRLSPAQAAELVARAGF</sequence>
<dbReference type="Pfam" id="PF01474">
    <property type="entry name" value="DAHP_synth_2"/>
    <property type="match status" value="2"/>
</dbReference>
<comment type="pathway">
    <text evidence="3">Metabolic intermediate biosynthesis; chorismate biosynthesis; chorismate from D-erythrose 4-phosphate and phosphoenolpyruvate: step 1/7.</text>
</comment>
<comment type="caution">
    <text evidence="4">The sequence shown here is derived from an EMBL/GenBank/DDBJ whole genome shotgun (WGS) entry which is preliminary data.</text>
</comment>
<dbReference type="Proteomes" id="UP000791080">
    <property type="component" value="Unassembled WGS sequence"/>
</dbReference>
<keyword evidence="5" id="KW-1185">Reference proteome</keyword>
<dbReference type="EMBL" id="AUBJ02000001">
    <property type="protein sequence ID" value="MCP2330927.1"/>
    <property type="molecule type" value="Genomic_DNA"/>
</dbReference>
<dbReference type="InterPro" id="IPR002480">
    <property type="entry name" value="DAHP_synth_2"/>
</dbReference>
<accession>A0ABT1JEK5</accession>
<dbReference type="PANTHER" id="PTHR21337">
    <property type="entry name" value="PHOSPHO-2-DEHYDRO-3-DEOXYHEPTONATE ALDOLASE 1, 2"/>
    <property type="match status" value="1"/>
</dbReference>
<dbReference type="RefSeq" id="WP_026419198.1">
    <property type="nucleotide sequence ID" value="NZ_AUBJ02000001.1"/>
</dbReference>
<name>A0ABT1JEK5_ACTCY</name>
<evidence type="ECO:0000256" key="2">
    <source>
        <dbReference type="ARBA" id="ARBA00022679"/>
    </source>
</evidence>
<evidence type="ECO:0000313" key="5">
    <source>
        <dbReference type="Proteomes" id="UP000791080"/>
    </source>
</evidence>
<dbReference type="PANTHER" id="PTHR21337:SF0">
    <property type="entry name" value="PHOSPHO-2-DEHYDRO-3-DEOXYHEPTONATE ALDOLASE"/>
    <property type="match status" value="1"/>
</dbReference>
<keyword evidence="3" id="KW-0028">Amino-acid biosynthesis</keyword>
<dbReference type="EC" id="2.5.1.54" evidence="3"/>
<proteinExistence type="inferred from homology"/>